<dbReference type="NCBIfam" id="TIGR01988">
    <property type="entry name" value="Ubi-OHases"/>
    <property type="match status" value="1"/>
</dbReference>
<organism evidence="10 11">
    <name type="scientific">Thiohalorhabdus denitrificans</name>
    <dbReference type="NCBI Taxonomy" id="381306"/>
    <lineage>
        <taxon>Bacteria</taxon>
        <taxon>Pseudomonadati</taxon>
        <taxon>Pseudomonadota</taxon>
        <taxon>Gammaproteobacteria</taxon>
        <taxon>Thiohalorhabdales</taxon>
        <taxon>Thiohalorhabdaceae</taxon>
        <taxon>Thiohalorhabdus</taxon>
    </lineage>
</organism>
<evidence type="ECO:0000256" key="7">
    <source>
        <dbReference type="ARBA" id="ARBA00023033"/>
    </source>
</evidence>
<dbReference type="PANTHER" id="PTHR43876">
    <property type="entry name" value="UBIQUINONE BIOSYNTHESIS MONOOXYGENASE COQ6, MITOCHONDRIAL"/>
    <property type="match status" value="1"/>
</dbReference>
<dbReference type="Gene3D" id="3.50.50.60">
    <property type="entry name" value="FAD/NAD(P)-binding domain"/>
    <property type="match status" value="2"/>
</dbReference>
<dbReference type="GO" id="GO:0004497">
    <property type="term" value="F:monooxygenase activity"/>
    <property type="evidence" value="ECO:0007669"/>
    <property type="project" value="UniProtKB-KW"/>
</dbReference>
<accession>A0A1G5EFN6</accession>
<proteinExistence type="inferred from homology"/>
<evidence type="ECO:0000313" key="11">
    <source>
        <dbReference type="Proteomes" id="UP000183104"/>
    </source>
</evidence>
<dbReference type="PANTHER" id="PTHR43876:SF7">
    <property type="entry name" value="UBIQUINONE BIOSYNTHESIS MONOOXYGENASE COQ6, MITOCHONDRIAL"/>
    <property type="match status" value="1"/>
</dbReference>
<dbReference type="PRINTS" id="PR00420">
    <property type="entry name" value="RNGMNOXGNASE"/>
</dbReference>
<dbReference type="GO" id="GO:0016705">
    <property type="term" value="F:oxidoreductase activity, acting on paired donors, with incorporation or reduction of molecular oxygen"/>
    <property type="evidence" value="ECO:0007669"/>
    <property type="project" value="InterPro"/>
</dbReference>
<reference evidence="11" key="1">
    <citation type="submission" date="2016-10" db="EMBL/GenBank/DDBJ databases">
        <authorList>
            <person name="Varghese N."/>
        </authorList>
    </citation>
    <scope>NUCLEOTIDE SEQUENCE [LARGE SCALE GENOMIC DNA]</scope>
    <source>
        <strain evidence="11">HL 19</strain>
    </source>
</reference>
<keyword evidence="4" id="KW-0285">Flavoprotein</keyword>
<comment type="cofactor">
    <cofactor evidence="1">
        <name>FAD</name>
        <dbReference type="ChEBI" id="CHEBI:57692"/>
    </cofactor>
</comment>
<feature type="domain" description="FAD-binding" evidence="9">
    <location>
        <begin position="4"/>
        <end position="351"/>
    </location>
</feature>
<evidence type="ECO:0000256" key="5">
    <source>
        <dbReference type="ARBA" id="ARBA00022827"/>
    </source>
</evidence>
<dbReference type="PROSITE" id="PS01304">
    <property type="entry name" value="UBIH"/>
    <property type="match status" value="1"/>
</dbReference>
<keyword evidence="7" id="KW-0503">Monooxygenase</keyword>
<keyword evidence="11" id="KW-1185">Reference proteome</keyword>
<dbReference type="GO" id="GO:0006744">
    <property type="term" value="P:ubiquinone biosynthetic process"/>
    <property type="evidence" value="ECO:0007669"/>
    <property type="project" value="UniProtKB-UniPathway"/>
</dbReference>
<name>A0A1G5EFN6_9GAMM</name>
<dbReference type="GO" id="GO:0110142">
    <property type="term" value="C:ubiquinone biosynthesis complex"/>
    <property type="evidence" value="ECO:0007669"/>
    <property type="project" value="UniProtKB-ARBA"/>
</dbReference>
<comment type="subunit">
    <text evidence="8">Component of the Ubi complex metabolon, which regroups five ubiquinone biosynthesis proteins (UbiE, UbiF, UbiG, UbiH and UbiI) and two accessory factors (UbiK and the lipid-binding protein UbiJ).</text>
</comment>
<dbReference type="AlphaFoldDB" id="A0A1G5EFN6"/>
<gene>
    <name evidence="10" type="ORF">SAMN05661077_1605</name>
</gene>
<keyword evidence="5" id="KW-0274">FAD</keyword>
<evidence type="ECO:0000256" key="2">
    <source>
        <dbReference type="ARBA" id="ARBA00004749"/>
    </source>
</evidence>
<dbReference type="FunFam" id="3.50.50.60:FF:000021">
    <property type="entry name" value="Ubiquinone biosynthesis monooxygenase COQ6"/>
    <property type="match status" value="1"/>
</dbReference>
<dbReference type="STRING" id="381306.AN478_02075"/>
<dbReference type="InterPro" id="IPR002938">
    <property type="entry name" value="FAD-bd"/>
</dbReference>
<keyword evidence="6" id="KW-0560">Oxidoreductase</keyword>
<dbReference type="OrthoDB" id="9769565at2"/>
<dbReference type="InterPro" id="IPR018168">
    <property type="entry name" value="Ubi_Hdrlase_CS"/>
</dbReference>
<dbReference type="InterPro" id="IPR036188">
    <property type="entry name" value="FAD/NAD-bd_sf"/>
</dbReference>
<evidence type="ECO:0000256" key="8">
    <source>
        <dbReference type="ARBA" id="ARBA00065734"/>
    </source>
</evidence>
<evidence type="ECO:0000256" key="6">
    <source>
        <dbReference type="ARBA" id="ARBA00023002"/>
    </source>
</evidence>
<dbReference type="SUPFAM" id="SSF51905">
    <property type="entry name" value="FAD/NAD(P)-binding domain"/>
    <property type="match status" value="1"/>
</dbReference>
<dbReference type="InterPro" id="IPR051205">
    <property type="entry name" value="UbiH/COQ6_monooxygenase"/>
</dbReference>
<dbReference type="EMBL" id="FMUN01000004">
    <property type="protein sequence ID" value="SCY25571.1"/>
    <property type="molecule type" value="Genomic_DNA"/>
</dbReference>
<dbReference type="GO" id="GO:0071949">
    <property type="term" value="F:FAD binding"/>
    <property type="evidence" value="ECO:0007669"/>
    <property type="project" value="InterPro"/>
</dbReference>
<dbReference type="Pfam" id="PF01494">
    <property type="entry name" value="FAD_binding_3"/>
    <property type="match status" value="1"/>
</dbReference>
<evidence type="ECO:0000259" key="9">
    <source>
        <dbReference type="Pfam" id="PF01494"/>
    </source>
</evidence>
<dbReference type="UniPathway" id="UPA00232"/>
<comment type="pathway">
    <text evidence="2">Cofactor biosynthesis; ubiquinone biosynthesis.</text>
</comment>
<evidence type="ECO:0000256" key="4">
    <source>
        <dbReference type="ARBA" id="ARBA00022630"/>
    </source>
</evidence>
<dbReference type="Proteomes" id="UP000183104">
    <property type="component" value="Unassembled WGS sequence"/>
</dbReference>
<dbReference type="InterPro" id="IPR010971">
    <property type="entry name" value="UbiH/COQ6"/>
</dbReference>
<evidence type="ECO:0000313" key="10">
    <source>
        <dbReference type="EMBL" id="SCY25571.1"/>
    </source>
</evidence>
<protein>
    <submittedName>
        <fullName evidence="10">2-octaprenyl-6-methoxyphenol hydroxylase</fullName>
    </submittedName>
</protein>
<sequence>MSERVDVAVVGGGMAGATLAWALRQRGLEAALVEPGEPPEPGPEPAPLRASAINAGSRAILEEWGLWADIADQGGAPIERIEVTDGDRGGRTVLDRHEAGVEALGHVVPNRAVVAAAWRHLREDGGVRLLQPATVHGLERDASGARLLVERGNGTETLEARLVVGADGEHSRVRRAAGIGTRGWHHNRHALVAVVDCARDLDGWAFERFLPEGPLAFLPLGGRRASIVWTLTPSAAAEVAALDDAAFLARLRARFGPALGALEGVGERALFPLELRLAERFTADRAALVANAAHLVHPVAGQGFNLGLRDLAALAEELGNARARGWDPGSPAVLQRYERRRRGDTARVVAFTEGLNRLFANEAPPLALGRQLGLRLLDRVGPLKRLLMDQALGRSPALPARLPVPPFIEEARP</sequence>
<evidence type="ECO:0000256" key="1">
    <source>
        <dbReference type="ARBA" id="ARBA00001974"/>
    </source>
</evidence>
<dbReference type="RefSeq" id="WP_074471347.1">
    <property type="nucleotide sequence ID" value="NZ_FMUN01000004.1"/>
</dbReference>
<evidence type="ECO:0000256" key="3">
    <source>
        <dbReference type="ARBA" id="ARBA00005349"/>
    </source>
</evidence>
<comment type="similarity">
    <text evidence="3">Belongs to the UbiH/COQ6 family.</text>
</comment>